<feature type="compositionally biased region" description="Low complexity" evidence="2">
    <location>
        <begin position="201"/>
        <end position="213"/>
    </location>
</feature>
<dbReference type="InterPro" id="IPR052982">
    <property type="entry name" value="SRP1/TIP1-like"/>
</dbReference>
<feature type="chain" id="PRO_5040116561" description="Yeast cell wall synthesis Kre9/Knh1-like N-terminal domain-containing protein" evidence="3">
    <location>
        <begin position="20"/>
        <end position="238"/>
    </location>
</feature>
<dbReference type="Pfam" id="PF10342">
    <property type="entry name" value="Kre9_KNH"/>
    <property type="match status" value="1"/>
</dbReference>
<organism evidence="5 6">
    <name type="scientific">Rhizopus oryzae</name>
    <name type="common">Mucormycosis agent</name>
    <name type="synonym">Rhizopus arrhizus var. delemar</name>
    <dbReference type="NCBI Taxonomy" id="64495"/>
    <lineage>
        <taxon>Eukaryota</taxon>
        <taxon>Fungi</taxon>
        <taxon>Fungi incertae sedis</taxon>
        <taxon>Mucoromycota</taxon>
        <taxon>Mucoromycotina</taxon>
        <taxon>Mucoromycetes</taxon>
        <taxon>Mucorales</taxon>
        <taxon>Mucorineae</taxon>
        <taxon>Rhizopodaceae</taxon>
        <taxon>Rhizopus</taxon>
    </lineage>
</organism>
<dbReference type="OrthoDB" id="2260257at2759"/>
<feature type="region of interest" description="Disordered" evidence="2">
    <location>
        <begin position="156"/>
        <end position="213"/>
    </location>
</feature>
<dbReference type="PANTHER" id="PTHR40633">
    <property type="entry name" value="MATRIX PROTEIN, PUTATIVE (AFU_ORTHOLOGUE AFUA_8G05410)-RELATED"/>
    <property type="match status" value="1"/>
</dbReference>
<evidence type="ECO:0000256" key="2">
    <source>
        <dbReference type="SAM" id="MobiDB-lite"/>
    </source>
</evidence>
<dbReference type="EMBL" id="JAANQT010000017">
    <property type="protein sequence ID" value="KAG1315893.1"/>
    <property type="molecule type" value="Genomic_DNA"/>
</dbReference>
<name>A0A9P7BXE4_RHIOR</name>
<dbReference type="Proteomes" id="UP000716291">
    <property type="component" value="Unassembled WGS sequence"/>
</dbReference>
<evidence type="ECO:0000313" key="5">
    <source>
        <dbReference type="EMBL" id="KAG1315893.1"/>
    </source>
</evidence>
<keyword evidence="6" id="KW-1185">Reference proteome</keyword>
<dbReference type="InterPro" id="IPR018466">
    <property type="entry name" value="Kre9/Knh1-like_N"/>
</dbReference>
<feature type="compositionally biased region" description="Low complexity" evidence="2">
    <location>
        <begin position="156"/>
        <end position="190"/>
    </location>
</feature>
<evidence type="ECO:0000256" key="3">
    <source>
        <dbReference type="SAM" id="SignalP"/>
    </source>
</evidence>
<keyword evidence="1 3" id="KW-0732">Signal</keyword>
<reference evidence="5" key="1">
    <citation type="journal article" date="2020" name="Microb. Genom.">
        <title>Genetic diversity of clinical and environmental Mucorales isolates obtained from an investigation of mucormycosis cases among solid organ transplant recipients.</title>
        <authorList>
            <person name="Nguyen M.H."/>
            <person name="Kaul D."/>
            <person name="Muto C."/>
            <person name="Cheng S.J."/>
            <person name="Richter R.A."/>
            <person name="Bruno V.M."/>
            <person name="Liu G."/>
            <person name="Beyhan S."/>
            <person name="Sundermann A.J."/>
            <person name="Mounaud S."/>
            <person name="Pasculle A.W."/>
            <person name="Nierman W.C."/>
            <person name="Driscoll E."/>
            <person name="Cumbie R."/>
            <person name="Clancy C.J."/>
            <person name="Dupont C.L."/>
        </authorList>
    </citation>
    <scope>NUCLEOTIDE SEQUENCE</scope>
    <source>
        <strain evidence="5">GL11</strain>
    </source>
</reference>
<evidence type="ECO:0000259" key="4">
    <source>
        <dbReference type="Pfam" id="PF10342"/>
    </source>
</evidence>
<evidence type="ECO:0000313" key="6">
    <source>
        <dbReference type="Proteomes" id="UP000716291"/>
    </source>
</evidence>
<gene>
    <name evidence="5" type="ORF">G6F64_000289</name>
</gene>
<dbReference type="PANTHER" id="PTHR40633:SF1">
    <property type="entry name" value="GPI ANCHORED SERINE-THREONINE RICH PROTEIN (AFU_ORTHOLOGUE AFUA_1G03630)"/>
    <property type="match status" value="1"/>
</dbReference>
<proteinExistence type="predicted"/>
<feature type="compositionally biased region" description="Polar residues" evidence="2">
    <location>
        <begin position="191"/>
        <end position="200"/>
    </location>
</feature>
<protein>
    <recommendedName>
        <fullName evidence="4">Yeast cell wall synthesis Kre9/Knh1-like N-terminal domain-containing protein</fullName>
    </recommendedName>
</protein>
<accession>A0A9P7BXE4</accession>
<evidence type="ECO:0000256" key="1">
    <source>
        <dbReference type="ARBA" id="ARBA00022729"/>
    </source>
</evidence>
<sequence length="238" mass="23243">MKFPTLFISAAYLASIVSAQKPIVSITSPLANTHYKVGTEAIISWVNPSVPTISQIVLAKGPPTGLQPVMTIATNVNAGDLQYTWKIPEGLPSGSDYAFEFGTSPDIAFTGAFNIEGGSGGSLPSQNTTSGTAASSSASASSASASASSVSSSSAISSSSPSSASVSSAASSAPSVSNSGSSIGSASTPAVSSGTSNTQVSPSASASHSTSSASKEASAGQTMVAVGLAAIVVAQQFF</sequence>
<dbReference type="AlphaFoldDB" id="A0A9P7BXE4"/>
<feature type="domain" description="Yeast cell wall synthesis Kre9/Knh1-like N-terminal" evidence="4">
    <location>
        <begin position="28"/>
        <end position="115"/>
    </location>
</feature>
<feature type="signal peptide" evidence="3">
    <location>
        <begin position="1"/>
        <end position="19"/>
    </location>
</feature>
<comment type="caution">
    <text evidence="5">The sequence shown here is derived from an EMBL/GenBank/DDBJ whole genome shotgun (WGS) entry which is preliminary data.</text>
</comment>